<dbReference type="EMBL" id="JABBWM010000001">
    <property type="protein sequence ID" value="KAG2120773.1"/>
    <property type="molecule type" value="Genomic_DNA"/>
</dbReference>
<evidence type="ECO:0000313" key="2">
    <source>
        <dbReference type="Proteomes" id="UP000823399"/>
    </source>
</evidence>
<organism evidence="1 2">
    <name type="scientific">Suillus discolor</name>
    <dbReference type="NCBI Taxonomy" id="1912936"/>
    <lineage>
        <taxon>Eukaryota</taxon>
        <taxon>Fungi</taxon>
        <taxon>Dikarya</taxon>
        <taxon>Basidiomycota</taxon>
        <taxon>Agaricomycotina</taxon>
        <taxon>Agaricomycetes</taxon>
        <taxon>Agaricomycetidae</taxon>
        <taxon>Boletales</taxon>
        <taxon>Suillineae</taxon>
        <taxon>Suillaceae</taxon>
        <taxon>Suillus</taxon>
    </lineage>
</organism>
<protein>
    <submittedName>
        <fullName evidence="1">Uncharacterized protein</fullName>
    </submittedName>
</protein>
<accession>A0A9P7FJV7</accession>
<evidence type="ECO:0000313" key="1">
    <source>
        <dbReference type="EMBL" id="KAG2120773.1"/>
    </source>
</evidence>
<reference evidence="1" key="1">
    <citation type="journal article" date="2020" name="New Phytol.">
        <title>Comparative genomics reveals dynamic genome evolution in host specialist ectomycorrhizal fungi.</title>
        <authorList>
            <person name="Lofgren L.A."/>
            <person name="Nguyen N.H."/>
            <person name="Vilgalys R."/>
            <person name="Ruytinx J."/>
            <person name="Liao H.L."/>
            <person name="Branco S."/>
            <person name="Kuo A."/>
            <person name="LaButti K."/>
            <person name="Lipzen A."/>
            <person name="Andreopoulos W."/>
            <person name="Pangilinan J."/>
            <person name="Riley R."/>
            <person name="Hundley H."/>
            <person name="Na H."/>
            <person name="Barry K."/>
            <person name="Grigoriev I.V."/>
            <person name="Stajich J.E."/>
            <person name="Kennedy P.G."/>
        </authorList>
    </citation>
    <scope>NUCLEOTIDE SEQUENCE</scope>
    <source>
        <strain evidence="1">FC423</strain>
    </source>
</reference>
<dbReference type="RefSeq" id="XP_041300149.1">
    <property type="nucleotide sequence ID" value="XM_041433183.1"/>
</dbReference>
<name>A0A9P7FJV7_9AGAM</name>
<keyword evidence="2" id="KW-1185">Reference proteome</keyword>
<dbReference type="AlphaFoldDB" id="A0A9P7FJV7"/>
<proteinExistence type="predicted"/>
<dbReference type="OrthoDB" id="3359487at2759"/>
<sequence length="265" mass="30556">MTEANALSRYIIIYQSVPLRLRILKDATTFFSCSTPNLATVIPAMDLIHETLTSYSRNQKYCASIHAAVHLAKETLNRYYELTDKSEKIVLHPQHKLSYFKNAGWTEEWINTAETLVHEEFECSYSILDIKNDTDTEMDEEPAGLMDVDSSMYVYYSTLIKDSRSVMLSNVVYGPYYKTLRNREVPVKLCSPQVMFSSGTRRQVAWETMELTSFFVHEASDSMLKCEIIGWGTIKGNNEIFIGWGKTKSENENKIFIRNIDINFL</sequence>
<dbReference type="Proteomes" id="UP000823399">
    <property type="component" value="Unassembled WGS sequence"/>
</dbReference>
<dbReference type="GeneID" id="64695442"/>
<comment type="caution">
    <text evidence="1">The sequence shown here is derived from an EMBL/GenBank/DDBJ whole genome shotgun (WGS) entry which is preliminary data.</text>
</comment>
<gene>
    <name evidence="1" type="ORF">F5147DRAFT_647200</name>
</gene>